<gene>
    <name evidence="2" type="ORF">B1157F09.20</name>
</gene>
<feature type="region of interest" description="Disordered" evidence="1">
    <location>
        <begin position="1"/>
        <end position="22"/>
    </location>
</feature>
<sequence>MDVIWTPGAGPFPPAPGGPLPEKAIALQKNRWMQRKQSHRDAPRKLDRPPTRVALAGEVRLTVVRAPGDGGPSGGGPSACWGSAAGGGGGWGCATAAAAAARAPGDSVGAVSCGGAMLMPMWMCGLDSRVVVPSMIGVCQGRPWPCSPVTSSR</sequence>
<proteinExistence type="predicted"/>
<reference evidence="2" key="1">
    <citation type="journal article" date="2002" name="Nature">
        <title>The genome sequence and structure of rice chromosome 1.</title>
        <authorList>
            <person name="Sasaki T."/>
            <person name="Matsumoto T."/>
            <person name="Yamamoto K."/>
            <person name="Sakata K."/>
            <person name="Baba T."/>
            <person name="Katayose Y."/>
            <person name="Wu J."/>
            <person name="Niimura Y."/>
            <person name="Cheng Z."/>
            <person name="Nagamura Y."/>
            <person name="Antonio B.A."/>
            <person name="Kanamori H."/>
            <person name="Hosokawa S."/>
            <person name="Masukawa M."/>
            <person name="Arikawa K."/>
            <person name="Chiden Y."/>
            <person name="Hayashi M."/>
            <person name="Okamoto M."/>
            <person name="Ando T."/>
            <person name="Aoki H."/>
            <person name="Arita K."/>
            <person name="Hamada M."/>
            <person name="Harada C."/>
            <person name="Hijishita S."/>
            <person name="Honda M."/>
            <person name="Ichikawa Y."/>
            <person name="Idonuma A."/>
            <person name="Iijima M."/>
            <person name="Ikeda M."/>
            <person name="Ikeno M."/>
            <person name="Itoh S."/>
            <person name="Itoh T."/>
            <person name="Itoh Y."/>
            <person name="Itoh Y."/>
            <person name="Iwabuchi A."/>
            <person name="Kamiya K."/>
            <person name="Karasawa W."/>
            <person name="Katagiri S."/>
            <person name="Kikuta A."/>
            <person name="Kobayashi N."/>
            <person name="Kono I."/>
            <person name="Machita K."/>
            <person name="Maehara T."/>
            <person name="Mizuno H."/>
            <person name="Mizubayashi T."/>
            <person name="Mukai Y."/>
            <person name="Nagasaki H."/>
            <person name="Nakashima M."/>
            <person name="Nakama Y."/>
            <person name="Nakamichi Y."/>
            <person name="Nakamura M."/>
            <person name="Namiki N."/>
            <person name="Negishi M."/>
            <person name="Ohta I."/>
            <person name="Ono N."/>
            <person name="Saji S."/>
            <person name="Sakai K."/>
            <person name="Shibata M."/>
            <person name="Shimokawa T."/>
            <person name="Shomura A."/>
            <person name="Song J."/>
            <person name="Takazaki Y."/>
            <person name="Terasawa K."/>
            <person name="Tsuji K."/>
            <person name="Waki K."/>
            <person name="Yamagata H."/>
            <person name="Yamane H."/>
            <person name="Yoshiki S."/>
            <person name="Yoshihara R."/>
            <person name="Yukawa K."/>
            <person name="Zhong H."/>
            <person name="Iwama H."/>
            <person name="Endo T."/>
            <person name="Ito H."/>
            <person name="Hahn J.H."/>
            <person name="Kim H.I."/>
            <person name="Eun M.Y."/>
            <person name="Yano M."/>
            <person name="Jiang J."/>
            <person name="Gojobori T."/>
        </authorList>
    </citation>
    <scope>NUCLEOTIDE SEQUENCE</scope>
</reference>
<organism evidence="2">
    <name type="scientific">Oryza sativa subsp. japonica</name>
    <name type="common">Rice</name>
    <dbReference type="NCBI Taxonomy" id="39947"/>
    <lineage>
        <taxon>Eukaryota</taxon>
        <taxon>Viridiplantae</taxon>
        <taxon>Streptophyta</taxon>
        <taxon>Embryophyta</taxon>
        <taxon>Tracheophyta</taxon>
        <taxon>Spermatophyta</taxon>
        <taxon>Magnoliopsida</taxon>
        <taxon>Liliopsida</taxon>
        <taxon>Poales</taxon>
        <taxon>Poaceae</taxon>
        <taxon>BOP clade</taxon>
        <taxon>Oryzoideae</taxon>
        <taxon>Oryzeae</taxon>
        <taxon>Oryzinae</taxon>
        <taxon>Oryza</taxon>
        <taxon>Oryza sativa</taxon>
    </lineage>
</organism>
<name>Q5ZBJ6_ORYSJ</name>
<dbReference type="AlphaFoldDB" id="Q5ZBJ6"/>
<protein>
    <submittedName>
        <fullName evidence="2">Uncharacterized protein</fullName>
    </submittedName>
</protein>
<accession>Q5ZBJ6</accession>
<evidence type="ECO:0000256" key="1">
    <source>
        <dbReference type="SAM" id="MobiDB-lite"/>
    </source>
</evidence>
<evidence type="ECO:0000313" key="2">
    <source>
        <dbReference type="EMBL" id="BAD52761.1"/>
    </source>
</evidence>
<dbReference type="Proteomes" id="UP000817658">
    <property type="component" value="Chromosome 1"/>
</dbReference>
<feature type="compositionally biased region" description="Pro residues" evidence="1">
    <location>
        <begin position="10"/>
        <end position="19"/>
    </location>
</feature>
<dbReference type="EMBL" id="AP003207">
    <property type="protein sequence ID" value="BAD52761.1"/>
    <property type="molecule type" value="Genomic_DNA"/>
</dbReference>